<gene>
    <name evidence="7" type="ORF">CAOG_005825</name>
</gene>
<evidence type="ECO:0000256" key="3">
    <source>
        <dbReference type="ARBA" id="ARBA00023242"/>
    </source>
</evidence>
<dbReference type="EMBL" id="KE346369">
    <property type="protein sequence ID" value="KJE95372.1"/>
    <property type="molecule type" value="Genomic_DNA"/>
</dbReference>
<dbReference type="AlphaFoldDB" id="A0A0D2VV85"/>
<feature type="domain" description="UTP25 NTP hydrolase-like" evidence="6">
    <location>
        <begin position="463"/>
        <end position="717"/>
    </location>
</feature>
<organism evidence="7 8">
    <name type="scientific">Capsaspora owczarzaki (strain ATCC 30864)</name>
    <dbReference type="NCBI Taxonomy" id="595528"/>
    <lineage>
        <taxon>Eukaryota</taxon>
        <taxon>Filasterea</taxon>
        <taxon>Capsaspora</taxon>
    </lineage>
</organism>
<dbReference type="InterPro" id="IPR053939">
    <property type="entry name" value="UTP25_C"/>
</dbReference>
<evidence type="ECO:0000256" key="2">
    <source>
        <dbReference type="ARBA" id="ARBA00009223"/>
    </source>
</evidence>
<feature type="region of interest" description="Disordered" evidence="4">
    <location>
        <begin position="189"/>
        <end position="324"/>
    </location>
</feature>
<dbReference type="OrthoDB" id="10264378at2759"/>
<feature type="compositionally biased region" description="Basic and acidic residues" evidence="4">
    <location>
        <begin position="48"/>
        <end position="57"/>
    </location>
</feature>
<dbReference type="PhylomeDB" id="A0A0D2VV85"/>
<dbReference type="PANTHER" id="PTHR12933:SF0">
    <property type="entry name" value="U3 SMALL NUCLEOLAR RNA-ASSOCIATED PROTEIN 25 HOMOLOG"/>
    <property type="match status" value="1"/>
</dbReference>
<keyword evidence="3" id="KW-0539">Nucleus</keyword>
<sequence length="914" mass="101489">MAKGRKSNGASANSAAGSSATSSGRPARGGLSRADKEQLLEFGQLHPVDIEKQRMHEQQSGQQQPHGAHGGRRSHTSEQADLDLLADRRTRIVVDESMASRGSEDGGRGRGRGGRGNDKRRRNWRDVGGPSDPDQDTSSQAQAHDEEEEYAEYDDEADANKPSSYDALLGSLRLTGNAALLLKRQRLEEEGLEVDQDDDEDNQDEDEEQLDDEDENQEEDFDEEVDEEVDDEDDDAADEDGDDNLDENGEELVSDEENNAEEDEEEEDGDDDDDDDAAPAEKDAIDNSNDTDSENEEGFDASSDEEDEEEEKDTQGSHGLATLKPRISAKKANAGDFFAAHFKHAIQPAELKQLTQRQGIVQTSLTASDATTAAEILLTSSATKTSTTVAGNLATVALDRAIAAINAYSDVLYPTCMDASLTDATPFASATSSDNATPASIRLLAGQPVKPPRKGGDLPTFPVTNHHQVLDALCAHVARHAKRTRARVVKDNQKISTAHAEGVEPGEYRDQGFTRPRVLILAPFRSSALRIVHGILAHLGNELQVGNRKRFNMEYGVDAETAAADESKERPDDFKATFSGNIDDCFKIGIKISRKNVKLFSDFYSADIIVASPLGLKLIIGSEGDKKRDFDFLSSIEILALDQTEVFSMQNWDHVIDVLSHLNRLPKNTRDTDFSRVREWNLNDWSKFYRQTIILSAHLSPEILALMRRISSNFSGRLIVQPTYPGCISRIVNQVPQVFHRFECDSYSNMPDARFAFFREKIVPALSSSAASSHTALMIPSYFDFVRVRNFLKKEEIDFSQISEYSSGSKVARARTEFFHGHSKLLVFTERFYFFHRYRLRGIRTLVMYALPDNAQFYPELVNYVDVTGAVSSTADPRLTVLYTQLDANRLARVVGTARAERMIASDKSTHMFC</sequence>
<evidence type="ECO:0000313" key="8">
    <source>
        <dbReference type="Proteomes" id="UP000008743"/>
    </source>
</evidence>
<feature type="compositionally biased region" description="Low complexity" evidence="4">
    <location>
        <begin position="7"/>
        <end position="30"/>
    </location>
</feature>
<dbReference type="Proteomes" id="UP000008743">
    <property type="component" value="Unassembled WGS sequence"/>
</dbReference>
<dbReference type="InParanoid" id="A0A0D2VV85"/>
<feature type="domain" description="UTP25 C-terminal" evidence="5">
    <location>
        <begin position="728"/>
        <end position="913"/>
    </location>
</feature>
<evidence type="ECO:0000313" key="7">
    <source>
        <dbReference type="EMBL" id="KJE95372.1"/>
    </source>
</evidence>
<dbReference type="GO" id="GO:0034511">
    <property type="term" value="F:U3 snoRNA binding"/>
    <property type="evidence" value="ECO:0007669"/>
    <property type="project" value="InterPro"/>
</dbReference>
<dbReference type="Gene3D" id="3.40.50.300">
    <property type="entry name" value="P-loop containing nucleotide triphosphate hydrolases"/>
    <property type="match status" value="1"/>
</dbReference>
<feature type="region of interest" description="Disordered" evidence="4">
    <location>
        <begin position="1"/>
        <end position="164"/>
    </location>
</feature>
<feature type="compositionally biased region" description="Acidic residues" evidence="4">
    <location>
        <begin position="289"/>
        <end position="312"/>
    </location>
</feature>
<feature type="compositionally biased region" description="Basic and acidic residues" evidence="4">
    <location>
        <begin position="85"/>
        <end position="94"/>
    </location>
</feature>
<dbReference type="GO" id="GO:0000462">
    <property type="term" value="P:maturation of SSU-rRNA from tricistronic rRNA transcript (SSU-rRNA, 5.8S rRNA, LSU-rRNA)"/>
    <property type="evidence" value="ECO:0007669"/>
    <property type="project" value="TreeGrafter"/>
</dbReference>
<dbReference type="InterPro" id="IPR053940">
    <property type="entry name" value="UTP25_NTPase-like"/>
</dbReference>
<protein>
    <submittedName>
        <fullName evidence="7">Digestive organ expansion factor</fullName>
    </submittedName>
</protein>
<evidence type="ECO:0000256" key="1">
    <source>
        <dbReference type="ARBA" id="ARBA00004604"/>
    </source>
</evidence>
<evidence type="ECO:0000256" key="4">
    <source>
        <dbReference type="SAM" id="MobiDB-lite"/>
    </source>
</evidence>
<feature type="compositionally biased region" description="Basic residues" evidence="4">
    <location>
        <begin position="109"/>
        <end position="123"/>
    </location>
</feature>
<name>A0A0D2VV85_CAPO3</name>
<dbReference type="eggNOG" id="KOG2340">
    <property type="taxonomic scope" value="Eukaryota"/>
</dbReference>
<dbReference type="RefSeq" id="XP_004345415.1">
    <property type="nucleotide sequence ID" value="XM_004345365.2"/>
</dbReference>
<dbReference type="GO" id="GO:0032040">
    <property type="term" value="C:small-subunit processome"/>
    <property type="evidence" value="ECO:0007669"/>
    <property type="project" value="TreeGrafter"/>
</dbReference>
<dbReference type="PANTHER" id="PTHR12933">
    <property type="entry name" value="ORF PROTEIN-RELATED"/>
    <property type="match status" value="1"/>
</dbReference>
<dbReference type="InterPro" id="IPR010678">
    <property type="entry name" value="UTP25"/>
</dbReference>
<dbReference type="GO" id="GO:0019843">
    <property type="term" value="F:rRNA binding"/>
    <property type="evidence" value="ECO:0007669"/>
    <property type="project" value="TreeGrafter"/>
</dbReference>
<feature type="compositionally biased region" description="Acidic residues" evidence="4">
    <location>
        <begin position="190"/>
        <end position="278"/>
    </location>
</feature>
<dbReference type="Pfam" id="PF22916">
    <property type="entry name" value="UTP25_NTPase-like"/>
    <property type="match status" value="1"/>
</dbReference>
<comment type="subcellular location">
    <subcellularLocation>
        <location evidence="1">Nucleus</location>
        <location evidence="1">Nucleolus</location>
    </subcellularLocation>
</comment>
<accession>A0A0D2VV85</accession>
<dbReference type="InterPro" id="IPR027417">
    <property type="entry name" value="P-loop_NTPase"/>
</dbReference>
<proteinExistence type="inferred from homology"/>
<comment type="similarity">
    <text evidence="2">Belongs to the UTP25 family.</text>
</comment>
<evidence type="ECO:0000259" key="6">
    <source>
        <dbReference type="Pfam" id="PF22916"/>
    </source>
</evidence>
<keyword evidence="8" id="KW-1185">Reference proteome</keyword>
<dbReference type="OMA" id="GIMIFIP"/>
<evidence type="ECO:0000259" key="5">
    <source>
        <dbReference type="Pfam" id="PF06862"/>
    </source>
</evidence>
<feature type="compositionally biased region" description="Acidic residues" evidence="4">
    <location>
        <begin position="145"/>
        <end position="157"/>
    </location>
</feature>
<dbReference type="Pfam" id="PF06862">
    <property type="entry name" value="Utp25_C"/>
    <property type="match status" value="1"/>
</dbReference>
<dbReference type="STRING" id="595528.A0A0D2VV85"/>
<reference evidence="8" key="1">
    <citation type="submission" date="2011-02" db="EMBL/GenBank/DDBJ databases">
        <title>The Genome Sequence of Capsaspora owczarzaki ATCC 30864.</title>
        <authorList>
            <person name="Russ C."/>
            <person name="Cuomo C."/>
            <person name="Burger G."/>
            <person name="Gray M.W."/>
            <person name="Holland P.W.H."/>
            <person name="King N."/>
            <person name="Lang F.B.F."/>
            <person name="Roger A.J."/>
            <person name="Ruiz-Trillo I."/>
            <person name="Young S.K."/>
            <person name="Zeng Q."/>
            <person name="Gargeya S."/>
            <person name="Alvarado L."/>
            <person name="Berlin A."/>
            <person name="Chapman S.B."/>
            <person name="Chen Z."/>
            <person name="Freedman E."/>
            <person name="Gellesch M."/>
            <person name="Goldberg J."/>
            <person name="Griggs A."/>
            <person name="Gujja S."/>
            <person name="Heilman E."/>
            <person name="Heiman D."/>
            <person name="Howarth C."/>
            <person name="Mehta T."/>
            <person name="Neiman D."/>
            <person name="Pearson M."/>
            <person name="Roberts A."/>
            <person name="Saif S."/>
            <person name="Shea T."/>
            <person name="Shenoy N."/>
            <person name="Sisk P."/>
            <person name="Stolte C."/>
            <person name="Sykes S."/>
            <person name="White J."/>
            <person name="Yandava C."/>
            <person name="Haas B."/>
            <person name="Nusbaum C."/>
            <person name="Birren B."/>
        </authorList>
    </citation>
    <scope>NUCLEOTIDE SEQUENCE</scope>
    <source>
        <strain evidence="8">ATCC 30864</strain>
    </source>
</reference>